<evidence type="ECO:0000313" key="1">
    <source>
        <dbReference type="EMBL" id="KAI4374242.1"/>
    </source>
</evidence>
<keyword evidence="2" id="KW-1185">Reference proteome</keyword>
<organism evidence="1 2">
    <name type="scientific">Melastoma candidum</name>
    <dbReference type="NCBI Taxonomy" id="119954"/>
    <lineage>
        <taxon>Eukaryota</taxon>
        <taxon>Viridiplantae</taxon>
        <taxon>Streptophyta</taxon>
        <taxon>Embryophyta</taxon>
        <taxon>Tracheophyta</taxon>
        <taxon>Spermatophyta</taxon>
        <taxon>Magnoliopsida</taxon>
        <taxon>eudicotyledons</taxon>
        <taxon>Gunneridae</taxon>
        <taxon>Pentapetalae</taxon>
        <taxon>rosids</taxon>
        <taxon>malvids</taxon>
        <taxon>Myrtales</taxon>
        <taxon>Melastomataceae</taxon>
        <taxon>Melastomatoideae</taxon>
        <taxon>Melastomateae</taxon>
        <taxon>Melastoma</taxon>
    </lineage>
</organism>
<comment type="caution">
    <text evidence="1">The sequence shown here is derived from an EMBL/GenBank/DDBJ whole genome shotgun (WGS) entry which is preliminary data.</text>
</comment>
<accession>A0ACB9RE65</accession>
<gene>
    <name evidence="1" type="ORF">MLD38_012256</name>
</gene>
<dbReference type="EMBL" id="CM042883">
    <property type="protein sequence ID" value="KAI4374242.1"/>
    <property type="molecule type" value="Genomic_DNA"/>
</dbReference>
<protein>
    <submittedName>
        <fullName evidence="1">Uncharacterized protein</fullName>
    </submittedName>
</protein>
<reference evidence="2" key="1">
    <citation type="journal article" date="2023" name="Front. Plant Sci.">
        <title>Chromosomal-level genome assembly of Melastoma candidum provides insights into trichome evolution.</title>
        <authorList>
            <person name="Zhong Y."/>
            <person name="Wu W."/>
            <person name="Sun C."/>
            <person name="Zou P."/>
            <person name="Liu Y."/>
            <person name="Dai S."/>
            <person name="Zhou R."/>
        </authorList>
    </citation>
    <scope>NUCLEOTIDE SEQUENCE [LARGE SCALE GENOMIC DNA]</scope>
</reference>
<proteinExistence type="predicted"/>
<evidence type="ECO:0000313" key="2">
    <source>
        <dbReference type="Proteomes" id="UP001057402"/>
    </source>
</evidence>
<sequence length="263" mass="28373">MFGIRLMLFMALVLAGVNRLHSYTDPADSVALESLTRDETHVAFRGKESLAKARGGLSSLNIKGQLSSDIGGLTELRLLDLSYNIDMGGPLTSKIGKLQKLTTLFTGSIPDELGDPSELAFLALNGNNFTSRIPPSLGKLSKLNWLDLAENQLTGGIPVSPGLDSLHNCKHFHFNKNQLTGTIPASLFSRNMILLHVLLNSNQLTGPIPSSIGQVQTLGSCDGVRIASRDVAKRALQHSRASNGVRACLFHELTLRDTTGFQN</sequence>
<dbReference type="Proteomes" id="UP001057402">
    <property type="component" value="Chromosome 4"/>
</dbReference>
<name>A0ACB9RE65_9MYRT</name>